<evidence type="ECO:0000256" key="8">
    <source>
        <dbReference type="ARBA" id="ARBA00022967"/>
    </source>
</evidence>
<comment type="catalytic activity">
    <reaction evidence="16 17">
        <text>a ubiquinone + n Na(+)(in) + NADH + H(+) = a ubiquinol + n Na(+)(out) + NAD(+)</text>
        <dbReference type="Rhea" id="RHEA:47748"/>
        <dbReference type="Rhea" id="RHEA-COMP:9565"/>
        <dbReference type="Rhea" id="RHEA-COMP:9566"/>
        <dbReference type="ChEBI" id="CHEBI:15378"/>
        <dbReference type="ChEBI" id="CHEBI:16389"/>
        <dbReference type="ChEBI" id="CHEBI:17976"/>
        <dbReference type="ChEBI" id="CHEBI:29101"/>
        <dbReference type="ChEBI" id="CHEBI:57540"/>
        <dbReference type="ChEBI" id="CHEBI:57945"/>
        <dbReference type="EC" id="7.2.1.1"/>
    </reaction>
</comment>
<evidence type="ECO:0000256" key="17">
    <source>
        <dbReference type="PIRNR" id="PIRNR009437"/>
    </source>
</evidence>
<keyword evidence="12 16" id="KW-0406">Ion transport</keyword>
<reference evidence="19" key="1">
    <citation type="submission" date="2024-04" db="EMBL/GenBank/DDBJ databases">
        <authorList>
            <person name="Manzano-Marin A."/>
            <person name="Manzano-Marin A."/>
            <person name="Alejandro Manzano Marin A."/>
        </authorList>
    </citation>
    <scope>NUCLEOTIDE SEQUENCE [LARGE SCALE GENOMIC DNA]</scope>
    <source>
        <strain evidence="19">TABTEA</strain>
    </source>
</reference>
<dbReference type="EMBL" id="OZ034688">
    <property type="protein sequence ID" value="CAL1329480.1"/>
    <property type="molecule type" value="Genomic_DNA"/>
</dbReference>
<dbReference type="PANTHER" id="PTHR37838:SF1">
    <property type="entry name" value="NA(+)-TRANSLOCATING NADH-QUINONE REDUCTASE SUBUNIT C"/>
    <property type="match status" value="1"/>
</dbReference>
<dbReference type="HAMAP" id="MF_00427">
    <property type="entry name" value="NqrC"/>
    <property type="match status" value="1"/>
</dbReference>
<keyword evidence="6 16" id="KW-0288">FMN</keyword>
<dbReference type="EC" id="7.2.1.1" evidence="16 17"/>
<keyword evidence="4 16" id="KW-0597">Phosphoprotein</keyword>
<gene>
    <name evidence="16 19" type="primary">nqrC</name>
    <name evidence="19" type="ORF">PRHACTZTBTEA_571</name>
</gene>
<protein>
    <recommendedName>
        <fullName evidence="16 17">Na(+)-translocating NADH-quinone reductase subunit C</fullName>
        <shortName evidence="16 17">Na(+)-NQR subunit C</shortName>
        <shortName evidence="16 17">Na(+)-translocating NQR subunit C</shortName>
        <ecNumber evidence="16 17">7.2.1.1</ecNumber>
    </recommendedName>
    <alternativeName>
        <fullName evidence="16 17">NQR complex subunit C</fullName>
    </alternativeName>
    <alternativeName>
        <fullName evidence="16 17">NQR-1 subunit C</fullName>
    </alternativeName>
</protein>
<keyword evidence="10 16" id="KW-0520">NAD</keyword>
<comment type="caution">
    <text evidence="16">Lacks conserved residue(s) required for the propagation of feature annotation.</text>
</comment>
<dbReference type="PIRSF" id="PIRSF009437">
    <property type="entry name" value="NQR-1_subunit_C"/>
    <property type="match status" value="1"/>
</dbReference>
<dbReference type="SMART" id="SM00900">
    <property type="entry name" value="FMN_bind"/>
    <property type="match status" value="1"/>
</dbReference>
<keyword evidence="9 16" id="KW-1133">Transmembrane helix</keyword>
<evidence type="ECO:0000256" key="15">
    <source>
        <dbReference type="ARBA" id="ARBA00023201"/>
    </source>
</evidence>
<dbReference type="PANTHER" id="PTHR37838">
    <property type="entry name" value="NA(+)-TRANSLOCATING NADH-QUINONE REDUCTASE SUBUNIT C"/>
    <property type="match status" value="1"/>
</dbReference>
<comment type="subcellular location">
    <subcellularLocation>
        <location evidence="16">Cell membrane</location>
        <topology evidence="16">Single-pass membrane protein</topology>
    </subcellularLocation>
</comment>
<evidence type="ECO:0000256" key="6">
    <source>
        <dbReference type="ARBA" id="ARBA00022643"/>
    </source>
</evidence>
<keyword evidence="11 16" id="KW-0915">Sodium</keyword>
<comment type="similarity">
    <text evidence="16 17">Belongs to the NqrC family.</text>
</comment>
<evidence type="ECO:0000313" key="19">
    <source>
        <dbReference type="EMBL" id="CAL1329480.1"/>
    </source>
</evidence>
<dbReference type="NCBIfam" id="TIGR01938">
    <property type="entry name" value="nqrC"/>
    <property type="match status" value="1"/>
</dbReference>
<proteinExistence type="inferred from homology"/>
<name>A0ABP1CHX7_9GAMM</name>
<dbReference type="InterPro" id="IPR010204">
    <property type="entry name" value="NqrC"/>
</dbReference>
<evidence type="ECO:0000256" key="11">
    <source>
        <dbReference type="ARBA" id="ARBA00023053"/>
    </source>
</evidence>
<keyword evidence="13 16" id="KW-0830">Ubiquinone</keyword>
<evidence type="ECO:0000256" key="13">
    <source>
        <dbReference type="ARBA" id="ARBA00023075"/>
    </source>
</evidence>
<keyword evidence="8 16" id="KW-1278">Translocase</keyword>
<dbReference type="InterPro" id="IPR007329">
    <property type="entry name" value="FMN-bd"/>
</dbReference>
<evidence type="ECO:0000256" key="7">
    <source>
        <dbReference type="ARBA" id="ARBA00022692"/>
    </source>
</evidence>
<evidence type="ECO:0000256" key="5">
    <source>
        <dbReference type="ARBA" id="ARBA00022630"/>
    </source>
</evidence>
<keyword evidence="7 16" id="KW-0812">Transmembrane</keyword>
<organism evidence="19 20">
    <name type="scientific">Candidatus Providencia siddallii</name>
    <dbReference type="NCBI Taxonomy" id="1715285"/>
    <lineage>
        <taxon>Bacteria</taxon>
        <taxon>Pseudomonadati</taxon>
        <taxon>Pseudomonadota</taxon>
        <taxon>Gammaproteobacteria</taxon>
        <taxon>Enterobacterales</taxon>
        <taxon>Morganellaceae</taxon>
        <taxon>Providencia</taxon>
    </lineage>
</organism>
<dbReference type="Proteomes" id="UP001497533">
    <property type="component" value="Chromosome"/>
</dbReference>
<evidence type="ECO:0000256" key="1">
    <source>
        <dbReference type="ARBA" id="ARBA00022448"/>
    </source>
</evidence>
<keyword evidence="20" id="KW-1185">Reference proteome</keyword>
<comment type="subunit">
    <text evidence="16 17">Composed of six subunits; NqrA, NqrB, NqrC, NqrD, NqrE and NqrF.</text>
</comment>
<keyword evidence="15 16" id="KW-0739">Sodium transport</keyword>
<evidence type="ECO:0000256" key="10">
    <source>
        <dbReference type="ARBA" id="ARBA00023027"/>
    </source>
</evidence>
<evidence type="ECO:0000313" key="20">
    <source>
        <dbReference type="Proteomes" id="UP001497533"/>
    </source>
</evidence>
<keyword evidence="5 16" id="KW-0285">Flavoprotein</keyword>
<comment type="function">
    <text evidence="16">NQR complex catalyzes the reduction of ubiquinone-1 to ubiquinol by two successive reactions, coupled with the transport of Na(+) ions from the cytoplasm to the periplasm. NqrA to NqrE are probably involved in the second step, the conversion of ubisemiquinone to ubiquinol.</text>
</comment>
<evidence type="ECO:0000256" key="14">
    <source>
        <dbReference type="ARBA" id="ARBA00023136"/>
    </source>
</evidence>
<dbReference type="Pfam" id="PF04205">
    <property type="entry name" value="FMN_bind"/>
    <property type="match status" value="1"/>
</dbReference>
<feature type="domain" description="FMN-binding" evidence="18">
    <location>
        <begin position="146"/>
        <end position="243"/>
    </location>
</feature>
<evidence type="ECO:0000256" key="12">
    <source>
        <dbReference type="ARBA" id="ARBA00023065"/>
    </source>
</evidence>
<sequence>MIKKINNNTLKTLLIVFLLCLVCSIIVTTVSVNLKSKQEEQIKLDVQKNILNVSGLLKYKMTQKEIKEIYNKYIEKKFLNFKTNKLYTINNFNLKKELNSDKTSIKLSSNEDIAKIHRRANFSEIYLVKNNTGDISQIILPIYGSGLWSIMYAFISINSDGITSNGITFYEHGETPGLGGEVDNQKWKKQWKGKKLFNNNGKIAIKIIPHNTSNNIYNIDSLSGATLTSNGIQHILDFWLGDKGFGPFLKKVQKGEFKNV</sequence>
<keyword evidence="3" id="KW-0997">Cell inner membrane</keyword>
<dbReference type="NCBIfam" id="NF003749">
    <property type="entry name" value="PRK05346.1-5"/>
    <property type="match status" value="1"/>
</dbReference>
<evidence type="ECO:0000256" key="9">
    <source>
        <dbReference type="ARBA" id="ARBA00022989"/>
    </source>
</evidence>
<feature type="modified residue" description="FMN phosphoryl threonine" evidence="16">
    <location>
        <position position="226"/>
    </location>
</feature>
<comment type="cofactor">
    <cofactor evidence="16 17">
        <name>FMN</name>
        <dbReference type="ChEBI" id="CHEBI:58210"/>
    </cofactor>
</comment>
<keyword evidence="1 16" id="KW-0813">Transport</keyword>
<evidence type="ECO:0000256" key="2">
    <source>
        <dbReference type="ARBA" id="ARBA00022475"/>
    </source>
</evidence>
<accession>A0ABP1CHX7</accession>
<evidence type="ECO:0000256" key="16">
    <source>
        <dbReference type="HAMAP-Rule" id="MF_00427"/>
    </source>
</evidence>
<evidence type="ECO:0000259" key="18">
    <source>
        <dbReference type="SMART" id="SM00900"/>
    </source>
</evidence>
<dbReference type="NCBIfam" id="NF003746">
    <property type="entry name" value="PRK05346.1-1"/>
    <property type="match status" value="1"/>
</dbReference>
<evidence type="ECO:0000256" key="4">
    <source>
        <dbReference type="ARBA" id="ARBA00022553"/>
    </source>
</evidence>
<keyword evidence="2 16" id="KW-1003">Cell membrane</keyword>
<keyword evidence="14 16" id="KW-0472">Membrane</keyword>
<evidence type="ECO:0000256" key="3">
    <source>
        <dbReference type="ARBA" id="ARBA00022519"/>
    </source>
</evidence>